<sequence>MSEAVGGYGQRNGSGFALIIVLFILLIIIGASFLNTGGGNAGGYCGGGYGGGYGCGC</sequence>
<dbReference type="GO" id="GO:0016020">
    <property type="term" value="C:membrane"/>
    <property type="evidence" value="ECO:0007669"/>
    <property type="project" value="UniProtKB-SubCell"/>
</dbReference>
<keyword evidence="5 6" id="KW-0472">Membrane</keyword>
<evidence type="ECO:0000256" key="3">
    <source>
        <dbReference type="ARBA" id="ARBA00022692"/>
    </source>
</evidence>
<evidence type="ECO:0000256" key="6">
    <source>
        <dbReference type="SAM" id="Phobius"/>
    </source>
</evidence>
<organism evidence="7 8">
    <name type="scientific">Psychrobacillus glaciei</name>
    <dbReference type="NCBI Taxonomy" id="2283160"/>
    <lineage>
        <taxon>Bacteria</taxon>
        <taxon>Bacillati</taxon>
        <taxon>Bacillota</taxon>
        <taxon>Bacilli</taxon>
        <taxon>Bacillales</taxon>
        <taxon>Bacillaceae</taxon>
        <taxon>Psychrobacillus</taxon>
    </lineage>
</organism>
<reference evidence="7 8" key="1">
    <citation type="submission" date="2018-07" db="EMBL/GenBank/DDBJ databases">
        <title>Complete genome sequence of Psychrobacillus sp. PB01, isolated from iceberg, and comparative genome analysis of Psychrobacillus strains.</title>
        <authorList>
            <person name="Lee P.C."/>
        </authorList>
    </citation>
    <scope>NUCLEOTIDE SEQUENCE [LARGE SCALE GENOMIC DNA]</scope>
    <source>
        <strain evidence="7 8">PB01</strain>
    </source>
</reference>
<evidence type="ECO:0000256" key="5">
    <source>
        <dbReference type="ARBA" id="ARBA00023136"/>
    </source>
</evidence>
<dbReference type="AlphaFoldDB" id="A0A5J6SL17"/>
<evidence type="ECO:0000313" key="8">
    <source>
        <dbReference type="Proteomes" id="UP000325517"/>
    </source>
</evidence>
<feature type="transmembrane region" description="Helical" evidence="6">
    <location>
        <begin position="15"/>
        <end position="34"/>
    </location>
</feature>
<comment type="subcellular location">
    <subcellularLocation>
        <location evidence="1">Membrane</location>
        <topology evidence="1">Single-pass membrane protein</topology>
    </subcellularLocation>
</comment>
<evidence type="ECO:0000256" key="4">
    <source>
        <dbReference type="ARBA" id="ARBA00022989"/>
    </source>
</evidence>
<accession>A0A5J6SL17</accession>
<protein>
    <submittedName>
        <fullName evidence="7">YjcZ family sporulation protein</fullName>
    </submittedName>
</protein>
<keyword evidence="4 6" id="KW-1133">Transmembrane helix</keyword>
<name>A0A5J6SL17_9BACI</name>
<evidence type="ECO:0000313" key="7">
    <source>
        <dbReference type="EMBL" id="QFF98626.1"/>
    </source>
</evidence>
<comment type="similarity">
    <text evidence="2">Belongs to the SscA family.</text>
</comment>
<dbReference type="KEGG" id="psyo:PB01_07150"/>
<dbReference type="NCBIfam" id="TIGR01732">
    <property type="entry name" value="tiny_TM_bacill"/>
    <property type="match status" value="1"/>
</dbReference>
<dbReference type="Pfam" id="PF09680">
    <property type="entry name" value="YjcZ_2"/>
    <property type="match status" value="1"/>
</dbReference>
<keyword evidence="3 6" id="KW-0812">Transmembrane</keyword>
<dbReference type="RefSeq" id="WP_151699563.1">
    <property type="nucleotide sequence ID" value="NZ_CP031223.1"/>
</dbReference>
<keyword evidence="8" id="KW-1185">Reference proteome</keyword>
<evidence type="ECO:0000256" key="2">
    <source>
        <dbReference type="ARBA" id="ARBA00010221"/>
    </source>
</evidence>
<dbReference type="Proteomes" id="UP000325517">
    <property type="component" value="Chromosome"/>
</dbReference>
<evidence type="ECO:0000256" key="1">
    <source>
        <dbReference type="ARBA" id="ARBA00004167"/>
    </source>
</evidence>
<dbReference type="InterPro" id="IPR010070">
    <property type="entry name" value="YjcZ-like"/>
</dbReference>
<proteinExistence type="inferred from homology"/>
<gene>
    <name evidence="7" type="ORF">PB01_07150</name>
</gene>
<dbReference type="EMBL" id="CP031223">
    <property type="protein sequence ID" value="QFF98626.1"/>
    <property type="molecule type" value="Genomic_DNA"/>
</dbReference>